<dbReference type="PROSITE" id="PS00108">
    <property type="entry name" value="PROTEIN_KINASE_ST"/>
    <property type="match status" value="1"/>
</dbReference>
<evidence type="ECO:0000256" key="1">
    <source>
        <dbReference type="ARBA" id="ARBA00022527"/>
    </source>
</evidence>
<dbReference type="AlphaFoldDB" id="A0AAF5I2B1"/>
<comment type="activity regulation">
    <text evidence="10">Activated by threonine and tyrosine phosphorylation.</text>
</comment>
<dbReference type="InterPro" id="IPR008271">
    <property type="entry name" value="Ser/Thr_kinase_AS"/>
</dbReference>
<dbReference type="InterPro" id="IPR000719">
    <property type="entry name" value="Prot_kinase_dom"/>
</dbReference>
<keyword evidence="4 10" id="KW-0418">Kinase</keyword>
<dbReference type="GO" id="GO:0005737">
    <property type="term" value="C:cytoplasm"/>
    <property type="evidence" value="ECO:0007669"/>
    <property type="project" value="UniProtKB-ARBA"/>
</dbReference>
<dbReference type="Gene3D" id="1.10.510.10">
    <property type="entry name" value="Transferase(Phosphotransferase) domain 1"/>
    <property type="match status" value="1"/>
</dbReference>
<dbReference type="InterPro" id="IPR003527">
    <property type="entry name" value="MAP_kinase_CS"/>
</dbReference>
<evidence type="ECO:0000256" key="5">
    <source>
        <dbReference type="ARBA" id="ARBA00022840"/>
    </source>
</evidence>
<dbReference type="PROSITE" id="PS01351">
    <property type="entry name" value="MAPK"/>
    <property type="match status" value="1"/>
</dbReference>
<evidence type="ECO:0000259" key="11">
    <source>
        <dbReference type="PROSITE" id="PS50011"/>
    </source>
</evidence>
<evidence type="ECO:0000256" key="8">
    <source>
        <dbReference type="PROSITE-ProRule" id="PRU10141"/>
    </source>
</evidence>
<dbReference type="InterPro" id="IPR050117">
    <property type="entry name" value="MAPK"/>
</dbReference>
<dbReference type="Pfam" id="PF00069">
    <property type="entry name" value="Pkinase"/>
    <property type="match status" value="1"/>
</dbReference>
<comment type="similarity">
    <text evidence="10">Belongs to the protein kinase superfamily. Ser/Thr protein kinase family. MAP kinase subfamily.</text>
</comment>
<dbReference type="InterPro" id="IPR011009">
    <property type="entry name" value="Kinase-like_dom_sf"/>
</dbReference>
<evidence type="ECO:0000256" key="4">
    <source>
        <dbReference type="ARBA" id="ARBA00022777"/>
    </source>
</evidence>
<keyword evidence="1 9" id="KW-0723">Serine/threonine-protein kinase</keyword>
<proteinExistence type="inferred from homology"/>
<comment type="catalytic activity">
    <reaction evidence="6 10">
        <text>L-threonyl-[protein] + ATP = O-phospho-L-threonyl-[protein] + ADP + H(+)</text>
        <dbReference type="Rhea" id="RHEA:46608"/>
        <dbReference type="Rhea" id="RHEA-COMP:11060"/>
        <dbReference type="Rhea" id="RHEA-COMP:11605"/>
        <dbReference type="ChEBI" id="CHEBI:15378"/>
        <dbReference type="ChEBI" id="CHEBI:30013"/>
        <dbReference type="ChEBI" id="CHEBI:30616"/>
        <dbReference type="ChEBI" id="CHEBI:61977"/>
        <dbReference type="ChEBI" id="CHEBI:456216"/>
        <dbReference type="EC" id="2.7.11.24"/>
    </reaction>
</comment>
<sequence>MALAPSQYDNGTTNSSQYIRHYINQNAVGINAPNNIQQLPPPIPQQNIGLLKTITNDKYYFTPEQLSNCPPDEPIGYGAFGIVWSVTDPRTLQRVALKRMTNIFQNLASCKRTFREIQMLSSFQHDNVLGLHDILQPSDKKLFQEIHILTELMQSDLHKIIVSQQPLTSDHIKVFLYQTLRGMKYLHSANILHRDIKPGNLLINSNCVLKICDFGLARLWDYRDIETMTHEVVTQYYRAPELLMGAKRYTTAIDMWSIGCIFAEMLGRRILFQAQGPIDQLNMIIEMLGTPPTEGMMTACEGARNHVLRSPYRPPRQDRFYHISQNMTQDCVHLLSCMLEFDPSKRIDVETALHHPYLHDGRIRFHNSMCTCCHTASNRERIYAKVLDPVHSCPLDPKWEKEISSLSMFELRDKLYTCVTQRSQRNGVPLMLNPLSSRYNEFIEQTYERYVVWVDNKLVNYQDS</sequence>
<dbReference type="WBParaSite" id="TCONS_00011068.p1">
    <property type="protein sequence ID" value="TCONS_00011068.p1"/>
    <property type="gene ID" value="XLOC_005073"/>
</dbReference>
<feature type="binding site" evidence="8">
    <location>
        <position position="98"/>
    </location>
    <ligand>
        <name>ATP</name>
        <dbReference type="ChEBI" id="CHEBI:30616"/>
    </ligand>
</feature>
<dbReference type="FunFam" id="1.10.510.10:FF:000040">
    <property type="entry name" value="Mitogen-activated protein kinase"/>
    <property type="match status" value="1"/>
</dbReference>
<dbReference type="GO" id="GO:0005524">
    <property type="term" value="F:ATP binding"/>
    <property type="evidence" value="ECO:0007669"/>
    <property type="project" value="UniProtKB-UniRule"/>
</dbReference>
<dbReference type="Proteomes" id="UP000035681">
    <property type="component" value="Unplaced"/>
</dbReference>
<dbReference type="PROSITE" id="PS00107">
    <property type="entry name" value="PROTEIN_KINASE_ATP"/>
    <property type="match status" value="1"/>
</dbReference>
<dbReference type="SUPFAM" id="SSF56112">
    <property type="entry name" value="Protein kinase-like (PK-like)"/>
    <property type="match status" value="1"/>
</dbReference>
<dbReference type="EC" id="2.7.11.24" evidence="10"/>
<evidence type="ECO:0000256" key="9">
    <source>
        <dbReference type="RuleBase" id="RU000304"/>
    </source>
</evidence>
<keyword evidence="5 8" id="KW-0067">ATP-binding</keyword>
<name>A0AAF5I2B1_STRER</name>
<protein>
    <recommendedName>
        <fullName evidence="10">Mitogen-activated protein kinase</fullName>
        <ecNumber evidence="10">2.7.11.24</ecNumber>
    </recommendedName>
</protein>
<dbReference type="InterPro" id="IPR017441">
    <property type="entry name" value="Protein_kinase_ATP_BS"/>
</dbReference>
<keyword evidence="3 8" id="KW-0547">Nucleotide-binding</keyword>
<evidence type="ECO:0000256" key="7">
    <source>
        <dbReference type="ARBA" id="ARBA00048312"/>
    </source>
</evidence>
<evidence type="ECO:0000256" key="3">
    <source>
        <dbReference type="ARBA" id="ARBA00022741"/>
    </source>
</evidence>
<evidence type="ECO:0000256" key="10">
    <source>
        <dbReference type="RuleBase" id="RU361165"/>
    </source>
</evidence>
<keyword evidence="2 10" id="KW-0808">Transferase</keyword>
<feature type="domain" description="Protein kinase" evidence="11">
    <location>
        <begin position="69"/>
        <end position="358"/>
    </location>
</feature>
<dbReference type="GO" id="GO:0004707">
    <property type="term" value="F:MAP kinase activity"/>
    <property type="evidence" value="ECO:0007669"/>
    <property type="project" value="UniProtKB-EC"/>
</dbReference>
<evidence type="ECO:0000256" key="6">
    <source>
        <dbReference type="ARBA" id="ARBA00047592"/>
    </source>
</evidence>
<dbReference type="Gene3D" id="3.30.200.20">
    <property type="entry name" value="Phosphorylase Kinase, domain 1"/>
    <property type="match status" value="1"/>
</dbReference>
<evidence type="ECO:0000313" key="13">
    <source>
        <dbReference type="WBParaSite" id="TCONS_00011068.p1"/>
    </source>
</evidence>
<dbReference type="PROSITE" id="PS50011">
    <property type="entry name" value="PROTEIN_KINASE_DOM"/>
    <property type="match status" value="1"/>
</dbReference>
<organism evidence="12 13">
    <name type="scientific">Strongyloides stercoralis</name>
    <name type="common">Threadworm</name>
    <dbReference type="NCBI Taxonomy" id="6248"/>
    <lineage>
        <taxon>Eukaryota</taxon>
        <taxon>Metazoa</taxon>
        <taxon>Ecdysozoa</taxon>
        <taxon>Nematoda</taxon>
        <taxon>Chromadorea</taxon>
        <taxon>Rhabditida</taxon>
        <taxon>Tylenchina</taxon>
        <taxon>Panagrolaimomorpha</taxon>
        <taxon>Strongyloidoidea</taxon>
        <taxon>Strongyloididae</taxon>
        <taxon>Strongyloides</taxon>
    </lineage>
</organism>
<accession>A0AAF5I2B1</accession>
<reference evidence="13" key="1">
    <citation type="submission" date="2024-02" db="UniProtKB">
        <authorList>
            <consortium name="WormBaseParasite"/>
        </authorList>
    </citation>
    <scope>IDENTIFICATION</scope>
</reference>
<comment type="catalytic activity">
    <reaction evidence="7">
        <text>L-seryl-[protein] + ATP = O-phospho-L-seryl-[protein] + ADP + H(+)</text>
        <dbReference type="Rhea" id="RHEA:17989"/>
        <dbReference type="Rhea" id="RHEA-COMP:9863"/>
        <dbReference type="Rhea" id="RHEA-COMP:11604"/>
        <dbReference type="ChEBI" id="CHEBI:15378"/>
        <dbReference type="ChEBI" id="CHEBI:29999"/>
        <dbReference type="ChEBI" id="CHEBI:30616"/>
        <dbReference type="ChEBI" id="CHEBI:83421"/>
        <dbReference type="ChEBI" id="CHEBI:456216"/>
        <dbReference type="EC" id="2.7.11.24"/>
    </reaction>
</comment>
<evidence type="ECO:0000256" key="2">
    <source>
        <dbReference type="ARBA" id="ARBA00022679"/>
    </source>
</evidence>
<comment type="cofactor">
    <cofactor evidence="10">
        <name>Mg(2+)</name>
        <dbReference type="ChEBI" id="CHEBI:18420"/>
    </cofactor>
</comment>
<keyword evidence="10" id="KW-0460">Magnesium</keyword>
<dbReference type="FunFam" id="3.30.200.20:FF:000961">
    <property type="entry name" value="Mitogen-activated protein kinase"/>
    <property type="match status" value="1"/>
</dbReference>
<keyword evidence="12" id="KW-1185">Reference proteome</keyword>
<dbReference type="PANTHER" id="PTHR24055">
    <property type="entry name" value="MITOGEN-ACTIVATED PROTEIN KINASE"/>
    <property type="match status" value="1"/>
</dbReference>
<evidence type="ECO:0000313" key="12">
    <source>
        <dbReference type="Proteomes" id="UP000035681"/>
    </source>
</evidence>
<dbReference type="SMART" id="SM00220">
    <property type="entry name" value="S_TKc"/>
    <property type="match status" value="1"/>
</dbReference>